<comment type="caution">
    <text evidence="3">The sequence shown here is derived from an EMBL/GenBank/DDBJ whole genome shotgun (WGS) entry which is preliminary data.</text>
</comment>
<keyword evidence="1" id="KW-1133">Transmembrane helix</keyword>
<dbReference type="Proteomes" id="UP001497497">
    <property type="component" value="Unassembled WGS sequence"/>
</dbReference>
<evidence type="ECO:0000256" key="1">
    <source>
        <dbReference type="SAM" id="Phobius"/>
    </source>
</evidence>
<name>A0AAV2HJN6_LYMST</name>
<keyword evidence="1" id="KW-0472">Membrane</keyword>
<evidence type="ECO:0000313" key="3">
    <source>
        <dbReference type="EMBL" id="CAL1534230.1"/>
    </source>
</evidence>
<organism evidence="3 4">
    <name type="scientific">Lymnaea stagnalis</name>
    <name type="common">Great pond snail</name>
    <name type="synonym">Helix stagnalis</name>
    <dbReference type="NCBI Taxonomy" id="6523"/>
    <lineage>
        <taxon>Eukaryota</taxon>
        <taxon>Metazoa</taxon>
        <taxon>Spiralia</taxon>
        <taxon>Lophotrochozoa</taxon>
        <taxon>Mollusca</taxon>
        <taxon>Gastropoda</taxon>
        <taxon>Heterobranchia</taxon>
        <taxon>Euthyneura</taxon>
        <taxon>Panpulmonata</taxon>
        <taxon>Hygrophila</taxon>
        <taxon>Lymnaeoidea</taxon>
        <taxon>Lymnaeidae</taxon>
        <taxon>Lymnaea</taxon>
    </lineage>
</organism>
<sequence length="171" mass="18987">MANCVILVLVACFVSSYAQVNSCGGALAECINTYGGSNTSYYSYESCVSRSYCPYYIDPNFDAKRQHVLNYISALRSESASYNSTFDCLRGLDNCRRAYSRNIQDFYGAQTYMSCVYGADCSREHYTIKADLVDFIRTKYIDREQTYSMGGAATAGLSLVAVTMVTLLTLV</sequence>
<evidence type="ECO:0000313" key="4">
    <source>
        <dbReference type="Proteomes" id="UP001497497"/>
    </source>
</evidence>
<reference evidence="3 4" key="1">
    <citation type="submission" date="2024-04" db="EMBL/GenBank/DDBJ databases">
        <authorList>
            <consortium name="Genoscope - CEA"/>
            <person name="William W."/>
        </authorList>
    </citation>
    <scope>NUCLEOTIDE SEQUENCE [LARGE SCALE GENOMIC DNA]</scope>
</reference>
<feature type="chain" id="PRO_5043875486" evidence="2">
    <location>
        <begin position="19"/>
        <end position="171"/>
    </location>
</feature>
<keyword evidence="2" id="KW-0732">Signal</keyword>
<keyword evidence="4" id="KW-1185">Reference proteome</keyword>
<gene>
    <name evidence="3" type="ORF">GSLYS_00008190001</name>
</gene>
<feature type="signal peptide" evidence="2">
    <location>
        <begin position="1"/>
        <end position="18"/>
    </location>
</feature>
<proteinExistence type="predicted"/>
<feature type="transmembrane region" description="Helical" evidence="1">
    <location>
        <begin position="147"/>
        <end position="170"/>
    </location>
</feature>
<keyword evidence="1" id="KW-0812">Transmembrane</keyword>
<accession>A0AAV2HJN6</accession>
<dbReference type="AlphaFoldDB" id="A0AAV2HJN6"/>
<dbReference type="EMBL" id="CAXITT010000165">
    <property type="protein sequence ID" value="CAL1534230.1"/>
    <property type="molecule type" value="Genomic_DNA"/>
</dbReference>
<evidence type="ECO:0000256" key="2">
    <source>
        <dbReference type="SAM" id="SignalP"/>
    </source>
</evidence>
<protein>
    <submittedName>
        <fullName evidence="3">Uncharacterized protein</fullName>
    </submittedName>
</protein>